<proteinExistence type="predicted"/>
<dbReference type="OrthoDB" id="6164237at2"/>
<evidence type="ECO:0000256" key="1">
    <source>
        <dbReference type="SAM" id="Phobius"/>
    </source>
</evidence>
<protein>
    <submittedName>
        <fullName evidence="2">Uncharacterized protein</fullName>
    </submittedName>
</protein>
<dbReference type="KEGG" id="nwr:E3U44_17410"/>
<organism evidence="2 3">
    <name type="scientific">Nitrosococcus wardiae</name>
    <dbReference type="NCBI Taxonomy" id="1814290"/>
    <lineage>
        <taxon>Bacteria</taxon>
        <taxon>Pseudomonadati</taxon>
        <taxon>Pseudomonadota</taxon>
        <taxon>Gammaproteobacteria</taxon>
        <taxon>Chromatiales</taxon>
        <taxon>Chromatiaceae</taxon>
        <taxon>Nitrosococcus</taxon>
    </lineage>
</organism>
<evidence type="ECO:0000313" key="2">
    <source>
        <dbReference type="EMBL" id="QBQ56089.1"/>
    </source>
</evidence>
<evidence type="ECO:0000313" key="3">
    <source>
        <dbReference type="Proteomes" id="UP000294325"/>
    </source>
</evidence>
<keyword evidence="3" id="KW-1185">Reference proteome</keyword>
<dbReference type="AlphaFoldDB" id="A0A4P7C2W1"/>
<keyword evidence="1" id="KW-1133">Transmembrane helix</keyword>
<gene>
    <name evidence="2" type="ORF">E3U44_17410</name>
</gene>
<dbReference type="EMBL" id="CP038033">
    <property type="protein sequence ID" value="QBQ56089.1"/>
    <property type="molecule type" value="Genomic_DNA"/>
</dbReference>
<keyword evidence="1" id="KW-0812">Transmembrane</keyword>
<sequence length="235" mass="26171">MGLFDLPAPLFDAIDGLLPPAWRLWLWGLAGGAASMGLYWLLSPQQRITQNKCELAEARQALNRFEGEFAEAAPMIKRMLGLAFKQVGIVAIPALIAMLPVLFLLAWMSTSYAHHWPEPGEKVEGRTTPEGFRAEWLASNSAAHVLITDESGTRLANHPMTAPVPVLHKRQWWNVLLGNPVGYLPPDLPVESVEFVLPQKEYLGFGPDWMRGWEFSVLMSIFIGALGLKLGFRIQ</sequence>
<dbReference type="Proteomes" id="UP000294325">
    <property type="component" value="Chromosome"/>
</dbReference>
<accession>A0A4P7C2W1</accession>
<name>A0A4P7C2W1_9GAMM</name>
<feature type="transmembrane region" description="Helical" evidence="1">
    <location>
        <begin position="213"/>
        <end position="232"/>
    </location>
</feature>
<feature type="transmembrane region" description="Helical" evidence="1">
    <location>
        <begin position="24"/>
        <end position="42"/>
    </location>
</feature>
<keyword evidence="1" id="KW-0472">Membrane</keyword>
<dbReference type="RefSeq" id="WP_134359342.1">
    <property type="nucleotide sequence ID" value="NZ_CP038033.1"/>
</dbReference>
<feature type="transmembrane region" description="Helical" evidence="1">
    <location>
        <begin position="87"/>
        <end position="108"/>
    </location>
</feature>
<reference evidence="2 3" key="1">
    <citation type="submission" date="2019-03" db="EMBL/GenBank/DDBJ databases">
        <title>The genome sequence of Nitrosococcus wardiae strain D1FHST reveals the archetypal metabolic capacity of ammonia-oxidizing Gammaproteobacteria.</title>
        <authorList>
            <person name="Wang L."/>
            <person name="Lim C.K."/>
            <person name="Hanson T.E."/>
            <person name="Dang H."/>
            <person name="Klotz M.G."/>
        </authorList>
    </citation>
    <scope>NUCLEOTIDE SEQUENCE [LARGE SCALE GENOMIC DNA]</scope>
    <source>
        <strain evidence="2 3">D1FHS</strain>
    </source>
</reference>